<feature type="binding site" evidence="14">
    <location>
        <position position="274"/>
    </location>
    <ligand>
        <name>a divalent metal cation</name>
        <dbReference type="ChEBI" id="CHEBI:60240"/>
    </ligand>
</feature>
<accession>A0A143PK34</accession>
<feature type="binding site" evidence="13">
    <location>
        <position position="161"/>
    </location>
    <ligand>
        <name>(S)-malate</name>
        <dbReference type="ChEBI" id="CHEBI:15589"/>
    </ligand>
</feature>
<gene>
    <name evidence="18" type="primary">maeA_2</name>
    <name evidence="18" type="ORF">LuPra_02057</name>
</gene>
<dbReference type="GO" id="GO:0043883">
    <property type="term" value="F:malolactic enzyme activity"/>
    <property type="evidence" value="ECO:0007669"/>
    <property type="project" value="UniProtKB-EC"/>
</dbReference>
<dbReference type="Pfam" id="PF00390">
    <property type="entry name" value="malic"/>
    <property type="match status" value="1"/>
</dbReference>
<evidence type="ECO:0000256" key="6">
    <source>
        <dbReference type="ARBA" id="ARBA00023027"/>
    </source>
</evidence>
<name>A0A143PK34_LUTPR</name>
<comment type="similarity">
    <text evidence="2 15">Belongs to the malic enzymes family.</text>
</comment>
<dbReference type="RefSeq" id="WP_110170652.1">
    <property type="nucleotide sequence ID" value="NZ_CP015136.1"/>
</dbReference>
<dbReference type="GO" id="GO:0004473">
    <property type="term" value="F:malate dehydrogenase (decarboxylating) (NADP+) activity"/>
    <property type="evidence" value="ECO:0007669"/>
    <property type="project" value="TreeGrafter"/>
</dbReference>
<dbReference type="InterPro" id="IPR015884">
    <property type="entry name" value="Malic_enzyme_CS"/>
</dbReference>
<dbReference type="SMART" id="SM01274">
    <property type="entry name" value="malic"/>
    <property type="match status" value="1"/>
</dbReference>
<keyword evidence="19" id="KW-1185">Reference proteome</keyword>
<keyword evidence="5 18" id="KW-0560">Oxidoreductase</keyword>
<evidence type="ECO:0000259" key="16">
    <source>
        <dbReference type="SMART" id="SM00919"/>
    </source>
</evidence>
<sequence length="557" mass="60487">MTSPASPADLSAWGAPRQPRGAALLTDPLLNKGTAFTERERDALGLRGLLPPRVFTLEEQAQRSLASVGRKPDALEKYIYLANLQNRNEILFYRLVMDNIEEMVPLIYTPTVGQACLEYGAIYRRPRGLFLTLRDRGRIAEVLHHWPLQGVRLIVVTDGERILGLGDLGALGMGIPVGKLSLYTACAGVHPSYTLPITLDVGSDNQELLDGPVYIGLRQKRARGAEYDAFIEEFVTAVRTVFPKALLQWEDFGNTNAFRLLGRYRKQLPSFNDDIQGTAAVALAGVMATLRVTGGTLAQQRLLFLGAGEAGTGIADLYVAAAMSEGLSETEARARCWFVDSKGLVVKARDGELADHKRPYAHEHPFIATLGEAVRTLKPTALIGVSGMPQTFTQPIVEQMAGLNQRPVVFALSNPTSKAECTAEQAYAWSDGRAIFASGSPFPEVSFKGRRHVPGQGNNIYIFPGVGLGALASESREVTDAMFLAAARTLAAMVDPADLELGRVYPALTKIRDVSLRIAAAVAAEAHDLGLAQAARPDDLVADIRARMFEPVYREYA</sequence>
<dbReference type="InterPro" id="IPR046346">
    <property type="entry name" value="Aminoacid_DH-like_N_sf"/>
</dbReference>
<feature type="binding site" evidence="13">
    <location>
        <position position="458"/>
    </location>
    <ligand>
        <name>(S)-malate</name>
        <dbReference type="ChEBI" id="CHEBI:15589"/>
    </ligand>
</feature>
<dbReference type="InterPro" id="IPR036291">
    <property type="entry name" value="NAD(P)-bd_dom_sf"/>
</dbReference>
<feature type="active site" description="Proton acceptor" evidence="12">
    <location>
        <position position="179"/>
    </location>
</feature>
<evidence type="ECO:0000256" key="10">
    <source>
        <dbReference type="ARBA" id="ARBA00066983"/>
    </source>
</evidence>
<dbReference type="NCBIfam" id="NF010052">
    <property type="entry name" value="PRK13529.1"/>
    <property type="match status" value="1"/>
</dbReference>
<feature type="domain" description="Malic enzyme NAD-binding" evidence="16">
    <location>
        <begin position="275"/>
        <end position="527"/>
    </location>
</feature>
<dbReference type="STRING" id="1855912.LuPra_02057"/>
<evidence type="ECO:0000256" key="2">
    <source>
        <dbReference type="ARBA" id="ARBA00008785"/>
    </source>
</evidence>
<evidence type="ECO:0000256" key="7">
    <source>
        <dbReference type="ARBA" id="ARBA00023211"/>
    </source>
</evidence>
<evidence type="ECO:0000313" key="18">
    <source>
        <dbReference type="EMBL" id="AMY08851.1"/>
    </source>
</evidence>
<keyword evidence="7" id="KW-0464">Manganese</keyword>
<keyword evidence="8" id="KW-0456">Lyase</keyword>
<evidence type="ECO:0000256" key="14">
    <source>
        <dbReference type="PIRSR" id="PIRSR000106-3"/>
    </source>
</evidence>
<dbReference type="AlphaFoldDB" id="A0A143PK34"/>
<dbReference type="InterPro" id="IPR012302">
    <property type="entry name" value="Malic_NAD-bd"/>
</dbReference>
<proteinExistence type="inferred from homology"/>
<evidence type="ECO:0000256" key="12">
    <source>
        <dbReference type="PIRSR" id="PIRSR000106-1"/>
    </source>
</evidence>
<dbReference type="SMART" id="SM00919">
    <property type="entry name" value="Malic_M"/>
    <property type="match status" value="1"/>
</dbReference>
<dbReference type="InterPro" id="IPR037062">
    <property type="entry name" value="Malic_N_dom_sf"/>
</dbReference>
<dbReference type="Gene3D" id="3.40.50.10380">
    <property type="entry name" value="Malic enzyme, N-terminal domain"/>
    <property type="match status" value="1"/>
</dbReference>
<comment type="cofactor">
    <cofactor evidence="14">
        <name>Mg(2+)</name>
        <dbReference type="ChEBI" id="CHEBI:18420"/>
    </cofactor>
    <cofactor evidence="14">
        <name>Mn(2+)</name>
        <dbReference type="ChEBI" id="CHEBI:29035"/>
    </cofactor>
    <text evidence="14">Divalent metal cations. Prefers magnesium or manganese.</text>
</comment>
<dbReference type="GO" id="GO:0006108">
    <property type="term" value="P:malate metabolic process"/>
    <property type="evidence" value="ECO:0007669"/>
    <property type="project" value="TreeGrafter"/>
</dbReference>
<dbReference type="PANTHER" id="PTHR23406:SF90">
    <property type="entry name" value="MALIC ENZYME-RELATED"/>
    <property type="match status" value="1"/>
</dbReference>
<dbReference type="GO" id="GO:0051287">
    <property type="term" value="F:NAD binding"/>
    <property type="evidence" value="ECO:0007669"/>
    <property type="project" value="InterPro"/>
</dbReference>
<dbReference type="PANTHER" id="PTHR23406">
    <property type="entry name" value="MALIC ENZYME-RELATED"/>
    <property type="match status" value="1"/>
</dbReference>
<dbReference type="PATRIC" id="fig|1813736.3.peg.2160"/>
<evidence type="ECO:0000256" key="8">
    <source>
        <dbReference type="ARBA" id="ARBA00023239"/>
    </source>
</evidence>
<evidence type="ECO:0000313" key="19">
    <source>
        <dbReference type="Proteomes" id="UP000076079"/>
    </source>
</evidence>
<evidence type="ECO:0000256" key="11">
    <source>
        <dbReference type="ARBA" id="ARBA00074565"/>
    </source>
</evidence>
<dbReference type="InterPro" id="IPR001891">
    <property type="entry name" value="Malic_OxRdtase"/>
</dbReference>
<feature type="domain" description="Malic enzyme N-terminal" evidence="17">
    <location>
        <begin position="85"/>
        <end position="265"/>
    </location>
</feature>
<protein>
    <recommendedName>
        <fullName evidence="11">Malolactic enzyme</fullName>
        <ecNumber evidence="10">4.1.1.101</ecNumber>
    </recommendedName>
</protein>
<evidence type="ECO:0000256" key="9">
    <source>
        <dbReference type="ARBA" id="ARBA00051739"/>
    </source>
</evidence>
<dbReference type="GO" id="GO:0043464">
    <property type="term" value="P:malolactic fermentation"/>
    <property type="evidence" value="ECO:0007669"/>
    <property type="project" value="UniProtKB-ARBA"/>
</dbReference>
<keyword evidence="4 14" id="KW-0479">Metal-binding</keyword>
<evidence type="ECO:0000256" key="1">
    <source>
        <dbReference type="ARBA" id="ARBA00001936"/>
    </source>
</evidence>
<dbReference type="SUPFAM" id="SSF53223">
    <property type="entry name" value="Aminoacid dehydrogenase-like, N-terminal domain"/>
    <property type="match status" value="1"/>
</dbReference>
<dbReference type="FunFam" id="3.40.50.720:FF:000182">
    <property type="entry name" value="NAD-dependent malic enzyme"/>
    <property type="match status" value="1"/>
</dbReference>
<comment type="subunit">
    <text evidence="3">Homodimer.</text>
</comment>
<dbReference type="PRINTS" id="PR00072">
    <property type="entry name" value="MALOXRDTASE"/>
</dbReference>
<dbReference type="PROSITE" id="PS00331">
    <property type="entry name" value="MALIC_ENZYMES"/>
    <property type="match status" value="1"/>
</dbReference>
<evidence type="ECO:0000256" key="15">
    <source>
        <dbReference type="RuleBase" id="RU003427"/>
    </source>
</evidence>
<feature type="binding site" evidence="14">
    <location>
        <position position="250"/>
    </location>
    <ligand>
        <name>a divalent metal cation</name>
        <dbReference type="ChEBI" id="CHEBI:60240"/>
    </ligand>
</feature>
<evidence type="ECO:0000256" key="4">
    <source>
        <dbReference type="ARBA" id="ARBA00022723"/>
    </source>
</evidence>
<dbReference type="Gene3D" id="3.40.50.720">
    <property type="entry name" value="NAD(P)-binding Rossmann-like Domain"/>
    <property type="match status" value="1"/>
</dbReference>
<reference evidence="18 19" key="1">
    <citation type="journal article" date="2016" name="Genome Announc.">
        <title>First Complete Genome Sequence of a Subdivision 6 Acidobacterium Strain.</title>
        <authorList>
            <person name="Huang S."/>
            <person name="Vieira S."/>
            <person name="Bunk B."/>
            <person name="Riedel T."/>
            <person name="Sproer C."/>
            <person name="Overmann J."/>
        </authorList>
    </citation>
    <scope>NUCLEOTIDE SEQUENCE [LARGE SCALE GENOMIC DNA]</scope>
    <source>
        <strain evidence="19">DSM 100886 HEG_-6_39</strain>
    </source>
</reference>
<feature type="binding site" evidence="13">
    <location>
        <position position="414"/>
    </location>
    <ligand>
        <name>(S)-malate</name>
        <dbReference type="ChEBI" id="CHEBI:15589"/>
    </ligand>
</feature>
<organism evidence="18 19">
    <name type="scientific">Luteitalea pratensis</name>
    <dbReference type="NCBI Taxonomy" id="1855912"/>
    <lineage>
        <taxon>Bacteria</taxon>
        <taxon>Pseudomonadati</taxon>
        <taxon>Acidobacteriota</taxon>
        <taxon>Vicinamibacteria</taxon>
        <taxon>Vicinamibacterales</taxon>
        <taxon>Vicinamibacteraceae</taxon>
        <taxon>Luteitalea</taxon>
    </lineage>
</organism>
<comment type="catalytic activity">
    <reaction evidence="9">
        <text>(S)-malate + H(+) = (S)-lactate + CO2</text>
        <dbReference type="Rhea" id="RHEA:46276"/>
        <dbReference type="ChEBI" id="CHEBI:15378"/>
        <dbReference type="ChEBI" id="CHEBI:15589"/>
        <dbReference type="ChEBI" id="CHEBI:16526"/>
        <dbReference type="ChEBI" id="CHEBI:16651"/>
        <dbReference type="EC" id="4.1.1.101"/>
    </reaction>
</comment>
<feature type="binding site" evidence="14">
    <location>
        <position position="251"/>
    </location>
    <ligand>
        <name>a divalent metal cation</name>
        <dbReference type="ChEBI" id="CHEBI:60240"/>
    </ligand>
</feature>
<dbReference type="InterPro" id="IPR012301">
    <property type="entry name" value="Malic_N_dom"/>
</dbReference>
<dbReference type="CDD" id="cd05312">
    <property type="entry name" value="NAD_bind_1_malic_enz"/>
    <property type="match status" value="1"/>
</dbReference>
<evidence type="ECO:0000256" key="13">
    <source>
        <dbReference type="PIRSR" id="PIRSR000106-2"/>
    </source>
</evidence>
<dbReference type="SUPFAM" id="SSF51735">
    <property type="entry name" value="NAD(P)-binding Rossmann-fold domains"/>
    <property type="match status" value="1"/>
</dbReference>
<evidence type="ECO:0000259" key="17">
    <source>
        <dbReference type="SMART" id="SM01274"/>
    </source>
</evidence>
<feature type="active site" description="Proton donor" evidence="12">
    <location>
        <position position="108"/>
    </location>
</feature>
<dbReference type="Pfam" id="PF03949">
    <property type="entry name" value="Malic_M"/>
    <property type="match status" value="1"/>
</dbReference>
<dbReference type="FunFam" id="3.40.50.10380:FF:000001">
    <property type="entry name" value="NAD-dependent malic enzyme"/>
    <property type="match status" value="1"/>
</dbReference>
<dbReference type="EMBL" id="CP015136">
    <property type="protein sequence ID" value="AMY08851.1"/>
    <property type="molecule type" value="Genomic_DNA"/>
</dbReference>
<comment type="cofactor">
    <cofactor evidence="1">
        <name>Mn(2+)</name>
        <dbReference type="ChEBI" id="CHEBI:29035"/>
    </cofactor>
</comment>
<keyword evidence="6" id="KW-0520">NAD</keyword>
<reference evidence="19" key="2">
    <citation type="submission" date="2016-04" db="EMBL/GenBank/DDBJ databases">
        <title>First Complete Genome Sequence of a Subdivision 6 Acidobacterium.</title>
        <authorList>
            <person name="Huang S."/>
            <person name="Vieira S."/>
            <person name="Bunk B."/>
            <person name="Riedel T."/>
            <person name="Sproeer C."/>
            <person name="Overmann J."/>
        </authorList>
    </citation>
    <scope>NUCLEOTIDE SEQUENCE [LARGE SCALE GENOMIC DNA]</scope>
    <source>
        <strain evidence="19">DSM 100886 HEG_-6_39</strain>
    </source>
</reference>
<dbReference type="EC" id="4.1.1.101" evidence="10"/>
<dbReference type="KEGG" id="abac:LuPra_02057"/>
<dbReference type="GO" id="GO:0046872">
    <property type="term" value="F:metal ion binding"/>
    <property type="evidence" value="ECO:0007669"/>
    <property type="project" value="UniProtKB-KW"/>
</dbReference>
<dbReference type="OrthoDB" id="3314528at2"/>
<evidence type="ECO:0000256" key="5">
    <source>
        <dbReference type="ARBA" id="ARBA00023002"/>
    </source>
</evidence>
<dbReference type="Proteomes" id="UP000076079">
    <property type="component" value="Chromosome"/>
</dbReference>
<evidence type="ECO:0000256" key="3">
    <source>
        <dbReference type="ARBA" id="ARBA00011738"/>
    </source>
</evidence>
<dbReference type="PIRSF" id="PIRSF000106">
    <property type="entry name" value="ME"/>
    <property type="match status" value="1"/>
</dbReference>